<evidence type="ECO:0000256" key="2">
    <source>
        <dbReference type="ARBA" id="ARBA00004609"/>
    </source>
</evidence>
<feature type="chain" id="PRO_5004057463" evidence="9">
    <location>
        <begin position="27"/>
        <end position="295"/>
    </location>
</feature>
<evidence type="ECO:0000256" key="8">
    <source>
        <dbReference type="ARBA" id="ARBA00023288"/>
    </source>
</evidence>
<name>M4SWA6_9TRYP</name>
<feature type="domain" description="Trypanosome variant surface glycoprotein B-type N-terminal" evidence="10">
    <location>
        <begin position="14"/>
        <end position="281"/>
    </location>
</feature>
<keyword evidence="7" id="KW-0325">Glycoprotein</keyword>
<comment type="function">
    <text evidence="1">VSG forms a coat on the surface of the parasite. The trypanosome evades the immune response of the host by expressing a series of antigenically distinct VSGs from an estimated 1000 VSG genes.</text>
</comment>
<evidence type="ECO:0000256" key="1">
    <source>
        <dbReference type="ARBA" id="ARBA00002523"/>
    </source>
</evidence>
<sequence>MHSQILAKLFIKLVLIAIFTVGSANSAGENAKEFRDLCVIYKLLTAVPPEPKMAAIGTATTEETAKNRMKTILAKIVNLNLTAAEPQMNEALKAKEKYGTAAKLQEESSPVKNLFAGIDSNLLDAMIKDYNDLQTNSDKLKEFNKDYGLPLSESKRKILKPQLARLANEAAKINEGVTSLDTTIKQTRLQLRKDLLTALYGKAAAPTINALTDPNALLTALPATQFPWDDSSTRAATCAKASNNAGKPGAALATDLVCLCVISHSAQDNTCGTAQAVTGDFSGGFGESAESRSGI</sequence>
<feature type="signal peptide" evidence="9">
    <location>
        <begin position="1"/>
        <end position="26"/>
    </location>
</feature>
<dbReference type="GO" id="GO:0005886">
    <property type="term" value="C:plasma membrane"/>
    <property type="evidence" value="ECO:0007669"/>
    <property type="project" value="UniProtKB-SubCell"/>
</dbReference>
<evidence type="ECO:0000256" key="6">
    <source>
        <dbReference type="ARBA" id="ARBA00023136"/>
    </source>
</evidence>
<accession>M4SWA6</accession>
<evidence type="ECO:0000256" key="4">
    <source>
        <dbReference type="ARBA" id="ARBA00022622"/>
    </source>
</evidence>
<dbReference type="GO" id="GO:0098552">
    <property type="term" value="C:side of membrane"/>
    <property type="evidence" value="ECO:0007669"/>
    <property type="project" value="UniProtKB-KW"/>
</dbReference>
<evidence type="ECO:0000313" key="11">
    <source>
        <dbReference type="EMBL" id="AGH60693.1"/>
    </source>
</evidence>
<dbReference type="VEuPathDB" id="TriTrypDB:Tb427_000595600"/>
<evidence type="ECO:0000256" key="7">
    <source>
        <dbReference type="ARBA" id="ARBA00023180"/>
    </source>
</evidence>
<keyword evidence="5 9" id="KW-0732">Signal</keyword>
<evidence type="ECO:0000256" key="3">
    <source>
        <dbReference type="ARBA" id="ARBA00022475"/>
    </source>
</evidence>
<reference evidence="11" key="1">
    <citation type="submission" date="2013-02" db="EMBL/GenBank/DDBJ databases">
        <authorList>
            <person name="Cross G.A.M."/>
            <person name="Kim H.-S."/>
            <person name="Wickstead B."/>
        </authorList>
    </citation>
    <scope>NUCLEOTIDE SEQUENCE</scope>
    <source>
        <strain evidence="11">Lister 427</strain>
    </source>
</reference>
<comment type="subcellular location">
    <subcellularLocation>
        <location evidence="2">Cell membrane</location>
        <topology evidence="2">Lipid-anchor</topology>
        <topology evidence="2">GPI-anchor</topology>
    </subcellularLocation>
</comment>
<dbReference type="InterPro" id="IPR025932">
    <property type="entry name" value="Trypano_VSG_B_N_dom"/>
</dbReference>
<reference evidence="11" key="2">
    <citation type="journal article" date="2014" name="Mol. Biochem. Parasitol.">
        <title>Capturing the variant surface glycoprotein repertoire (the VSGnome) of Trypanosoma brucei Lister 427.</title>
        <authorList>
            <person name="Cross G.A."/>
            <person name="Kim H.S."/>
            <person name="Wickstead B."/>
        </authorList>
    </citation>
    <scope>NUCLEOTIDE SEQUENCE</scope>
    <source>
        <strain evidence="11">Lister 427</strain>
    </source>
</reference>
<keyword evidence="3" id="KW-1003">Cell membrane</keyword>
<protein>
    <submittedName>
        <fullName evidence="11">Variant surface glycoprotein 1783</fullName>
    </submittedName>
</protein>
<dbReference type="EMBL" id="KC613262">
    <property type="protein sequence ID" value="AGH60693.1"/>
    <property type="molecule type" value="Genomic_DNA"/>
</dbReference>
<evidence type="ECO:0000256" key="5">
    <source>
        <dbReference type="ARBA" id="ARBA00022729"/>
    </source>
</evidence>
<keyword evidence="4" id="KW-0336">GPI-anchor</keyword>
<evidence type="ECO:0000256" key="9">
    <source>
        <dbReference type="SAM" id="SignalP"/>
    </source>
</evidence>
<dbReference type="Pfam" id="PF13206">
    <property type="entry name" value="VSG_B"/>
    <property type="match status" value="1"/>
</dbReference>
<organism evidence="11">
    <name type="scientific">Trypanosoma brucei</name>
    <dbReference type="NCBI Taxonomy" id="5691"/>
    <lineage>
        <taxon>Eukaryota</taxon>
        <taxon>Discoba</taxon>
        <taxon>Euglenozoa</taxon>
        <taxon>Kinetoplastea</taxon>
        <taxon>Metakinetoplastina</taxon>
        <taxon>Trypanosomatida</taxon>
        <taxon>Trypanosomatidae</taxon>
        <taxon>Trypanosoma</taxon>
    </lineage>
</organism>
<dbReference type="VEuPathDB" id="TriTrypDB:Tb11.v5.1047"/>
<keyword evidence="8" id="KW-0449">Lipoprotein</keyword>
<dbReference type="AlphaFoldDB" id="M4SWA6"/>
<proteinExistence type="predicted"/>
<evidence type="ECO:0000259" key="10">
    <source>
        <dbReference type="Pfam" id="PF13206"/>
    </source>
</evidence>
<keyword evidence="6" id="KW-0472">Membrane</keyword>